<proteinExistence type="predicted"/>
<dbReference type="EMBL" id="NBTZ01000065">
    <property type="protein sequence ID" value="OTP74329.1"/>
    <property type="molecule type" value="Genomic_DNA"/>
</dbReference>
<evidence type="ECO:0000313" key="2">
    <source>
        <dbReference type="Proteomes" id="UP000195221"/>
    </source>
</evidence>
<dbReference type="AlphaFoldDB" id="A0A242MSI4"/>
<comment type="caution">
    <text evidence="1">The sequence shown here is derived from an EMBL/GenBank/DDBJ whole genome shotgun (WGS) entry which is preliminary data.</text>
</comment>
<sequence length="55" mass="6104">MGIDGNASERVQQALSCGVDLVSMVNVTPTRDDKRPFRLSFAMGYYKLDLASIHE</sequence>
<reference evidence="1 2" key="1">
    <citation type="submission" date="2017-03" db="EMBL/GenBank/DDBJ databases">
        <title>Genome analysis of strain PAMC 26577.</title>
        <authorList>
            <person name="Oh H.-M."/>
            <person name="Yang J.-A."/>
        </authorList>
    </citation>
    <scope>NUCLEOTIDE SEQUENCE [LARGE SCALE GENOMIC DNA]</scope>
    <source>
        <strain evidence="1 2">PAMC 26577</strain>
    </source>
</reference>
<protein>
    <submittedName>
        <fullName evidence="1">Uncharacterized protein</fullName>
    </submittedName>
</protein>
<evidence type="ECO:0000313" key="1">
    <source>
        <dbReference type="EMBL" id="OTP74329.1"/>
    </source>
</evidence>
<gene>
    <name evidence="1" type="ORF">PAMC26577_16020</name>
</gene>
<dbReference type="Proteomes" id="UP000195221">
    <property type="component" value="Unassembled WGS sequence"/>
</dbReference>
<name>A0A242MSI4_CABSO</name>
<organism evidence="1 2">
    <name type="scientific">Caballeronia sordidicola</name>
    <name type="common">Burkholderia sordidicola</name>
    <dbReference type="NCBI Taxonomy" id="196367"/>
    <lineage>
        <taxon>Bacteria</taxon>
        <taxon>Pseudomonadati</taxon>
        <taxon>Pseudomonadota</taxon>
        <taxon>Betaproteobacteria</taxon>
        <taxon>Burkholderiales</taxon>
        <taxon>Burkholderiaceae</taxon>
        <taxon>Caballeronia</taxon>
    </lineage>
</organism>
<accession>A0A242MSI4</accession>